<dbReference type="EMBL" id="HBUF01204290">
    <property type="protein sequence ID" value="CAG6663024.1"/>
    <property type="molecule type" value="Transcribed_RNA"/>
</dbReference>
<dbReference type="PANTHER" id="PTHR11953">
    <property type="entry name" value="EXOSOME COMPLEX COMPONENT"/>
    <property type="match status" value="1"/>
</dbReference>
<dbReference type="InterPro" id="IPR050080">
    <property type="entry name" value="RNase_PH"/>
</dbReference>
<dbReference type="EMBL" id="HBUF01378722">
    <property type="protein sequence ID" value="CAG6729398.1"/>
    <property type="molecule type" value="Transcribed_RNA"/>
</dbReference>
<dbReference type="GO" id="GO:0000177">
    <property type="term" value="C:cytoplasmic exosome (RNase complex)"/>
    <property type="evidence" value="ECO:0007669"/>
    <property type="project" value="TreeGrafter"/>
</dbReference>
<dbReference type="GO" id="GO:0016075">
    <property type="term" value="P:rRNA catabolic process"/>
    <property type="evidence" value="ECO:0007669"/>
    <property type="project" value="TreeGrafter"/>
</dbReference>
<dbReference type="EMBL" id="HBUF01378723">
    <property type="protein sequence ID" value="CAG6729399.1"/>
    <property type="molecule type" value="Transcribed_RNA"/>
</dbReference>
<dbReference type="SUPFAM" id="SSF55666">
    <property type="entry name" value="Ribonuclease PH domain 2-like"/>
    <property type="match status" value="1"/>
</dbReference>
<dbReference type="GO" id="GO:0005730">
    <property type="term" value="C:nucleolus"/>
    <property type="evidence" value="ECO:0007669"/>
    <property type="project" value="TreeGrafter"/>
</dbReference>
<sequence length="211" mass="23259">MASLREIKSQLNILSRSDGSAILSHGQTVVIASMYGPVEAKIQKTLIDKASVEVVFRPKSGISFVQDRLKESVIKSTCESALLTMIHPRTSVILTIQELQDEGSLLACCINAACLALINSGISMRFTIAAVSCIINVDNEIVLDANHIQSNKSRASMTFVFDSQKEHLVTSHTGGNFSKDQYVECLIKCREASKLIFEYYKQVVKKYAPII</sequence>
<reference evidence="8" key="1">
    <citation type="submission" date="2021-05" db="EMBL/GenBank/DDBJ databases">
        <authorList>
            <person name="Alioto T."/>
            <person name="Alioto T."/>
            <person name="Gomez Garrido J."/>
        </authorList>
    </citation>
    <scope>NUCLEOTIDE SEQUENCE</scope>
</reference>
<dbReference type="GO" id="GO:0003723">
    <property type="term" value="F:RNA binding"/>
    <property type="evidence" value="ECO:0007669"/>
    <property type="project" value="TreeGrafter"/>
</dbReference>
<keyword evidence="4" id="KW-0271">Exosome</keyword>
<dbReference type="EMBL" id="HBUF01545325">
    <property type="protein sequence ID" value="CAG6756703.1"/>
    <property type="molecule type" value="Transcribed_RNA"/>
</dbReference>
<dbReference type="EMBL" id="HBUF01204289">
    <property type="protein sequence ID" value="CAG6663023.1"/>
    <property type="molecule type" value="Transcribed_RNA"/>
</dbReference>
<dbReference type="GO" id="GO:0071051">
    <property type="term" value="P:poly(A)-dependent snoRNA 3'-end processing"/>
    <property type="evidence" value="ECO:0007669"/>
    <property type="project" value="TreeGrafter"/>
</dbReference>
<dbReference type="InterPro" id="IPR020568">
    <property type="entry name" value="Ribosomal_Su5_D2-typ_SF"/>
</dbReference>
<dbReference type="InterPro" id="IPR027408">
    <property type="entry name" value="PNPase/RNase_PH_dom_sf"/>
</dbReference>
<dbReference type="CDD" id="cd11372">
    <property type="entry name" value="RNase_PH_RRP46"/>
    <property type="match status" value="1"/>
</dbReference>
<evidence type="ECO:0000256" key="3">
    <source>
        <dbReference type="ARBA" id="ARBA00022552"/>
    </source>
</evidence>
<accession>A0A8D8S4C2</accession>
<dbReference type="EMBL" id="HBUF01545326">
    <property type="protein sequence ID" value="CAG6756704.1"/>
    <property type="molecule type" value="Transcribed_RNA"/>
</dbReference>
<dbReference type="GO" id="GO:0071028">
    <property type="term" value="P:nuclear mRNA surveillance"/>
    <property type="evidence" value="ECO:0007669"/>
    <property type="project" value="TreeGrafter"/>
</dbReference>
<dbReference type="InterPro" id="IPR001247">
    <property type="entry name" value="ExoRNase_PH_dom1"/>
</dbReference>
<dbReference type="Gene3D" id="3.30.230.70">
    <property type="entry name" value="GHMP Kinase, N-terminal domain"/>
    <property type="match status" value="1"/>
</dbReference>
<evidence type="ECO:0000256" key="2">
    <source>
        <dbReference type="ARBA" id="ARBA00006678"/>
    </source>
</evidence>
<dbReference type="GO" id="GO:0006364">
    <property type="term" value="P:rRNA processing"/>
    <property type="evidence" value="ECO:0007669"/>
    <property type="project" value="UniProtKB-KW"/>
</dbReference>
<dbReference type="GO" id="GO:0034475">
    <property type="term" value="P:U4 snRNA 3'-end processing"/>
    <property type="evidence" value="ECO:0007669"/>
    <property type="project" value="TreeGrafter"/>
</dbReference>
<keyword evidence="3" id="KW-0698">rRNA processing</keyword>
<dbReference type="Pfam" id="PF03725">
    <property type="entry name" value="RNase_PH_C"/>
    <property type="match status" value="1"/>
</dbReference>
<protein>
    <submittedName>
        <fullName evidence="8">Exosome complex component RRP46</fullName>
    </submittedName>
</protein>
<evidence type="ECO:0000256" key="4">
    <source>
        <dbReference type="ARBA" id="ARBA00022835"/>
    </source>
</evidence>
<evidence type="ECO:0000256" key="1">
    <source>
        <dbReference type="ARBA" id="ARBA00004123"/>
    </source>
</evidence>
<dbReference type="GO" id="GO:0000176">
    <property type="term" value="C:nuclear exosome (RNase complex)"/>
    <property type="evidence" value="ECO:0007669"/>
    <property type="project" value="TreeGrafter"/>
</dbReference>
<evidence type="ECO:0000259" key="7">
    <source>
        <dbReference type="Pfam" id="PF03725"/>
    </source>
</evidence>
<comment type="similarity">
    <text evidence="2">Belongs to the RNase PH family.</text>
</comment>
<proteinExistence type="inferred from homology"/>
<evidence type="ECO:0000256" key="5">
    <source>
        <dbReference type="ARBA" id="ARBA00023242"/>
    </source>
</evidence>
<dbReference type="PANTHER" id="PTHR11953:SF1">
    <property type="entry name" value="EXOSOME COMPLEX COMPONENT RRP46"/>
    <property type="match status" value="1"/>
</dbReference>
<comment type="subcellular location">
    <subcellularLocation>
        <location evidence="1">Nucleus</location>
    </subcellularLocation>
</comment>
<keyword evidence="5" id="KW-0539">Nucleus</keyword>
<feature type="domain" description="Exoribonuclease phosphorolytic" evidence="7">
    <location>
        <begin position="129"/>
        <end position="186"/>
    </location>
</feature>
<dbReference type="Pfam" id="PF01138">
    <property type="entry name" value="RNase_PH"/>
    <property type="match status" value="1"/>
</dbReference>
<evidence type="ECO:0000313" key="8">
    <source>
        <dbReference type="EMBL" id="CAG6663024.1"/>
    </source>
</evidence>
<dbReference type="AlphaFoldDB" id="A0A8D8S4C2"/>
<feature type="domain" description="Exoribonuclease phosphorolytic" evidence="6">
    <location>
        <begin position="4"/>
        <end position="122"/>
    </location>
</feature>
<dbReference type="InterPro" id="IPR015847">
    <property type="entry name" value="ExoRNase_PH_dom2"/>
</dbReference>
<dbReference type="InterPro" id="IPR036345">
    <property type="entry name" value="ExoRNase_PH_dom2_sf"/>
</dbReference>
<organism evidence="8">
    <name type="scientific">Cacopsylla melanoneura</name>
    <dbReference type="NCBI Taxonomy" id="428564"/>
    <lineage>
        <taxon>Eukaryota</taxon>
        <taxon>Metazoa</taxon>
        <taxon>Ecdysozoa</taxon>
        <taxon>Arthropoda</taxon>
        <taxon>Hexapoda</taxon>
        <taxon>Insecta</taxon>
        <taxon>Pterygota</taxon>
        <taxon>Neoptera</taxon>
        <taxon>Paraneoptera</taxon>
        <taxon>Hemiptera</taxon>
        <taxon>Sternorrhyncha</taxon>
        <taxon>Psylloidea</taxon>
        <taxon>Psyllidae</taxon>
        <taxon>Psyllinae</taxon>
        <taxon>Cacopsylla</taxon>
    </lineage>
</organism>
<evidence type="ECO:0000259" key="6">
    <source>
        <dbReference type="Pfam" id="PF01138"/>
    </source>
</evidence>
<dbReference type="SUPFAM" id="SSF54211">
    <property type="entry name" value="Ribosomal protein S5 domain 2-like"/>
    <property type="match status" value="1"/>
</dbReference>
<name>A0A8D8S4C2_9HEMI</name>
<dbReference type="EMBL" id="HBUF01378721">
    <property type="protein sequence ID" value="CAG6729397.1"/>
    <property type="molecule type" value="Transcribed_RNA"/>
</dbReference>